<feature type="signal peptide" evidence="1">
    <location>
        <begin position="1"/>
        <end position="22"/>
    </location>
</feature>
<evidence type="ECO:0000313" key="2">
    <source>
        <dbReference type="EMBL" id="GAA5061240.1"/>
    </source>
</evidence>
<keyword evidence="3" id="KW-1185">Reference proteome</keyword>
<protein>
    <submittedName>
        <fullName evidence="2">Uncharacterized protein</fullName>
    </submittedName>
</protein>
<keyword evidence="1" id="KW-0732">Signal</keyword>
<evidence type="ECO:0000256" key="1">
    <source>
        <dbReference type="SAM" id="SignalP"/>
    </source>
</evidence>
<dbReference type="EMBL" id="BAABKC010000053">
    <property type="protein sequence ID" value="GAA5061240.1"/>
    <property type="molecule type" value="Genomic_DNA"/>
</dbReference>
<sequence>MAKALPLGMPSVKALAAASATAADRTALLLFEITDFPSGVASLTERCAIHARRATHPYSSTSWETHQKGDDGK</sequence>
<reference evidence="3" key="1">
    <citation type="journal article" date="2019" name="Int. J. Syst. Evol. Microbiol.">
        <title>The Global Catalogue of Microorganisms (GCM) 10K type strain sequencing project: providing services to taxonomists for standard genome sequencing and annotation.</title>
        <authorList>
            <consortium name="The Broad Institute Genomics Platform"/>
            <consortium name="The Broad Institute Genome Sequencing Center for Infectious Disease"/>
            <person name="Wu L."/>
            <person name="Ma J."/>
        </authorList>
    </citation>
    <scope>NUCLEOTIDE SEQUENCE [LARGE SCALE GENOMIC DNA]</scope>
    <source>
        <strain evidence="3">JCM 18410</strain>
    </source>
</reference>
<accession>A0ABP9KLH9</accession>
<evidence type="ECO:0000313" key="3">
    <source>
        <dbReference type="Proteomes" id="UP001500124"/>
    </source>
</evidence>
<comment type="caution">
    <text evidence="2">The sequence shown here is derived from an EMBL/GenBank/DDBJ whole genome shotgun (WGS) entry which is preliminary data.</text>
</comment>
<feature type="chain" id="PRO_5047044312" evidence="1">
    <location>
        <begin position="23"/>
        <end position="73"/>
    </location>
</feature>
<proteinExistence type="predicted"/>
<gene>
    <name evidence="2" type="ORF">GCM10023336_38560</name>
</gene>
<dbReference type="Proteomes" id="UP001500124">
    <property type="component" value="Unassembled WGS sequence"/>
</dbReference>
<name>A0ABP9KLH9_9ACTN</name>
<organism evidence="2 3">
    <name type="scientific">Streptomyces similanensis</name>
    <dbReference type="NCBI Taxonomy" id="1274988"/>
    <lineage>
        <taxon>Bacteria</taxon>
        <taxon>Bacillati</taxon>
        <taxon>Actinomycetota</taxon>
        <taxon>Actinomycetes</taxon>
        <taxon>Kitasatosporales</taxon>
        <taxon>Streptomycetaceae</taxon>
        <taxon>Streptomyces</taxon>
    </lineage>
</organism>